<name>A0ABS0CJ00_9NOCA</name>
<protein>
    <submittedName>
        <fullName evidence="1">Uncharacterized protein</fullName>
    </submittedName>
</protein>
<evidence type="ECO:0000313" key="1">
    <source>
        <dbReference type="EMBL" id="MBF6296577.1"/>
    </source>
</evidence>
<organism evidence="1 2">
    <name type="scientific">Nocardia amamiensis</name>
    <dbReference type="NCBI Taxonomy" id="404578"/>
    <lineage>
        <taxon>Bacteria</taxon>
        <taxon>Bacillati</taxon>
        <taxon>Actinomycetota</taxon>
        <taxon>Actinomycetes</taxon>
        <taxon>Mycobacteriales</taxon>
        <taxon>Nocardiaceae</taxon>
        <taxon>Nocardia</taxon>
    </lineage>
</organism>
<dbReference type="RefSeq" id="WP_195127949.1">
    <property type="nucleotide sequence ID" value="NZ_JADLQX010000002.1"/>
</dbReference>
<sequence length="61" mass="6777">MPPASLRRILDHRITLVDIVAAYGLDAVVSRIASLHAVGRHYAARAIEAELSQLYCCRNCR</sequence>
<gene>
    <name evidence="1" type="ORF">IU459_03355</name>
</gene>
<dbReference type="Proteomes" id="UP000702209">
    <property type="component" value="Unassembled WGS sequence"/>
</dbReference>
<keyword evidence="2" id="KW-1185">Reference proteome</keyword>
<reference evidence="1 2" key="1">
    <citation type="submission" date="2020-10" db="EMBL/GenBank/DDBJ databases">
        <title>Identification of Nocardia species via Next-generation sequencing and recognition of intraspecies genetic diversity.</title>
        <authorList>
            <person name="Li P."/>
            <person name="Li P."/>
            <person name="Lu B."/>
        </authorList>
    </citation>
    <scope>NUCLEOTIDE SEQUENCE [LARGE SCALE GENOMIC DNA]</scope>
    <source>
        <strain evidence="1 2">BJ06-0157</strain>
    </source>
</reference>
<dbReference type="EMBL" id="JADLQX010000002">
    <property type="protein sequence ID" value="MBF6296577.1"/>
    <property type="molecule type" value="Genomic_DNA"/>
</dbReference>
<comment type="caution">
    <text evidence="1">The sequence shown here is derived from an EMBL/GenBank/DDBJ whole genome shotgun (WGS) entry which is preliminary data.</text>
</comment>
<proteinExistence type="predicted"/>
<accession>A0ABS0CJ00</accession>
<evidence type="ECO:0000313" key="2">
    <source>
        <dbReference type="Proteomes" id="UP000702209"/>
    </source>
</evidence>